<comment type="caution">
    <text evidence="9">The sequence shown here is derived from an EMBL/GenBank/DDBJ whole genome shotgun (WGS) entry which is preliminary data.</text>
</comment>
<dbReference type="AlphaFoldDB" id="A0A4R2LN62"/>
<keyword evidence="9" id="KW-0969">Cilium</keyword>
<dbReference type="RefSeq" id="WP_132542661.1">
    <property type="nucleotide sequence ID" value="NZ_SLWY01000011.1"/>
</dbReference>
<dbReference type="Proteomes" id="UP000295765">
    <property type="component" value="Unassembled WGS sequence"/>
</dbReference>
<evidence type="ECO:0000259" key="8">
    <source>
        <dbReference type="SMART" id="SM00858"/>
    </source>
</evidence>
<dbReference type="PROSITE" id="PS51257">
    <property type="entry name" value="PROKAR_LIPOPROTEIN"/>
    <property type="match status" value="1"/>
</dbReference>
<keyword evidence="10" id="KW-1185">Reference proteome</keyword>
<evidence type="ECO:0000313" key="9">
    <source>
        <dbReference type="EMBL" id="TCO80895.1"/>
    </source>
</evidence>
<comment type="subcellular location">
    <subcellularLocation>
        <location evidence="1 7">Periplasm</location>
    </subcellularLocation>
</comment>
<evidence type="ECO:0000256" key="2">
    <source>
        <dbReference type="ARBA" id="ARBA00010474"/>
    </source>
</evidence>
<evidence type="ECO:0000256" key="4">
    <source>
        <dbReference type="ARBA" id="ARBA00022729"/>
    </source>
</evidence>
<dbReference type="Gene3D" id="2.30.30.760">
    <property type="match status" value="1"/>
</dbReference>
<dbReference type="InterPro" id="IPR017585">
    <property type="entry name" value="SAF_FlgA"/>
</dbReference>
<evidence type="ECO:0000256" key="6">
    <source>
        <dbReference type="ARBA" id="ARBA00025643"/>
    </source>
</evidence>
<dbReference type="Pfam" id="PF13144">
    <property type="entry name" value="ChapFlgA"/>
    <property type="match status" value="1"/>
</dbReference>
<reference evidence="9 10" key="1">
    <citation type="submission" date="2019-03" db="EMBL/GenBank/DDBJ databases">
        <title>Genomic Encyclopedia of Type Strains, Phase IV (KMG-IV): sequencing the most valuable type-strain genomes for metagenomic binning, comparative biology and taxonomic classification.</title>
        <authorList>
            <person name="Goeker M."/>
        </authorList>
    </citation>
    <scope>NUCLEOTIDE SEQUENCE [LARGE SCALE GENOMIC DNA]</scope>
    <source>
        <strain evidence="9 10">DSM 25287</strain>
    </source>
</reference>
<dbReference type="PANTHER" id="PTHR36307">
    <property type="entry name" value="FLAGELLA BASAL BODY P-RING FORMATION PROTEIN FLGA"/>
    <property type="match status" value="1"/>
</dbReference>
<comment type="similarity">
    <text evidence="2 7">Belongs to the FlgA family.</text>
</comment>
<evidence type="ECO:0000256" key="7">
    <source>
        <dbReference type="RuleBase" id="RU362063"/>
    </source>
</evidence>
<keyword evidence="5 7" id="KW-0574">Periplasm</keyword>
<dbReference type="Pfam" id="PF17656">
    <property type="entry name" value="ChapFlgA_N"/>
    <property type="match status" value="1"/>
</dbReference>
<evidence type="ECO:0000256" key="5">
    <source>
        <dbReference type="ARBA" id="ARBA00022764"/>
    </source>
</evidence>
<dbReference type="InterPro" id="IPR013974">
    <property type="entry name" value="SAF"/>
</dbReference>
<dbReference type="InterPro" id="IPR041231">
    <property type="entry name" value="FlgA_N"/>
</dbReference>
<keyword evidence="4 7" id="KW-0732">Signal</keyword>
<name>A0A4R2LN62_9GAMM</name>
<keyword evidence="9" id="KW-0282">Flagellum</keyword>
<feature type="domain" description="SAF" evidence="8">
    <location>
        <begin position="111"/>
        <end position="173"/>
    </location>
</feature>
<keyword evidence="9" id="KW-0966">Cell projection</keyword>
<evidence type="ECO:0000256" key="3">
    <source>
        <dbReference type="ARBA" id="ARBA00014754"/>
    </source>
</evidence>
<dbReference type="NCBIfam" id="TIGR03170">
    <property type="entry name" value="flgA_cterm"/>
    <property type="match status" value="1"/>
</dbReference>
<dbReference type="OrthoDB" id="1669037at2"/>
<dbReference type="SMART" id="SM00858">
    <property type="entry name" value="SAF"/>
    <property type="match status" value="1"/>
</dbReference>
<organism evidence="9 10">
    <name type="scientific">Plasticicumulans lactativorans</name>
    <dbReference type="NCBI Taxonomy" id="1133106"/>
    <lineage>
        <taxon>Bacteria</taxon>
        <taxon>Pseudomonadati</taxon>
        <taxon>Pseudomonadota</taxon>
        <taxon>Gammaproteobacteria</taxon>
        <taxon>Candidatus Competibacteraceae</taxon>
        <taxon>Plasticicumulans</taxon>
    </lineage>
</organism>
<keyword evidence="7" id="KW-1005">Bacterial flagellum biogenesis</keyword>
<gene>
    <name evidence="9" type="ORF">EV699_11196</name>
</gene>
<comment type="function">
    <text evidence="6 7">Involved in the assembly process of the P-ring formation. It may associate with FlgF on the rod constituting a structure essential for the P-ring assembly or may act as a modulator protein for the P-ring assembly.</text>
</comment>
<feature type="signal peptide" evidence="7">
    <location>
        <begin position="1"/>
        <end position="27"/>
    </location>
</feature>
<proteinExistence type="inferred from homology"/>
<protein>
    <recommendedName>
        <fullName evidence="3 7">Flagella basal body P-ring formation protein FlgA</fullName>
    </recommendedName>
</protein>
<accession>A0A4R2LN62</accession>
<feature type="chain" id="PRO_5020885474" description="Flagella basal body P-ring formation protein FlgA" evidence="7">
    <location>
        <begin position="28"/>
        <end position="235"/>
    </location>
</feature>
<dbReference type="EMBL" id="SLWY01000011">
    <property type="protein sequence ID" value="TCO80895.1"/>
    <property type="molecule type" value="Genomic_DNA"/>
</dbReference>
<dbReference type="InterPro" id="IPR039246">
    <property type="entry name" value="Flagellar_FlgA"/>
</dbReference>
<dbReference type="Gene3D" id="3.90.1210.10">
    <property type="entry name" value="Antifreeze-like/N-acetylneuraminic acid synthase C-terminal domain"/>
    <property type="match status" value="1"/>
</dbReference>
<dbReference type="CDD" id="cd11614">
    <property type="entry name" value="SAF_CpaB_FlgA_like"/>
    <property type="match status" value="1"/>
</dbReference>
<dbReference type="GO" id="GO:0044780">
    <property type="term" value="P:bacterial-type flagellum assembly"/>
    <property type="evidence" value="ECO:0007669"/>
    <property type="project" value="InterPro"/>
</dbReference>
<dbReference type="PANTHER" id="PTHR36307:SF1">
    <property type="entry name" value="FLAGELLA BASAL BODY P-RING FORMATION PROTEIN FLGA"/>
    <property type="match status" value="1"/>
</dbReference>
<evidence type="ECO:0000256" key="1">
    <source>
        <dbReference type="ARBA" id="ARBA00004418"/>
    </source>
</evidence>
<evidence type="ECO:0000313" key="10">
    <source>
        <dbReference type="Proteomes" id="UP000295765"/>
    </source>
</evidence>
<sequence>MTTSRRPRAPAWCALTALLACAPAARAGQDLAELHERARAFLLAQQAPPHDAVRIEVDELDPRLRLPDCPVPPEAFLPPGARAQGNTSVGLRCPQPPGWKLVLGATVMVAREVVVATRPLRRGEWLAAGDVRLQRSDIARLGGGFETDPRRVVGRQLLSPLAAGAVIAPLALADAAAVRRGERITVLLRTPGMEVSSIGIASADARPGERLRARNLDSGREVEGRLEAGRRLVVD</sequence>
<dbReference type="GO" id="GO:0042597">
    <property type="term" value="C:periplasmic space"/>
    <property type="evidence" value="ECO:0007669"/>
    <property type="project" value="UniProtKB-SubCell"/>
</dbReference>